<gene>
    <name evidence="1" type="ORF">AB2L27_19495</name>
</gene>
<organism evidence="1 2">
    <name type="scientific">Kineococcus halophytocola</name>
    <dbReference type="NCBI Taxonomy" id="3234027"/>
    <lineage>
        <taxon>Bacteria</taxon>
        <taxon>Bacillati</taxon>
        <taxon>Actinomycetota</taxon>
        <taxon>Actinomycetes</taxon>
        <taxon>Kineosporiales</taxon>
        <taxon>Kineosporiaceae</taxon>
        <taxon>Kineococcus</taxon>
    </lineage>
</organism>
<dbReference type="RefSeq" id="WP_370443153.1">
    <property type="nucleotide sequence ID" value="NZ_JBGFTU010000035.1"/>
</dbReference>
<keyword evidence="2" id="KW-1185">Reference proteome</keyword>
<evidence type="ECO:0000313" key="2">
    <source>
        <dbReference type="Proteomes" id="UP001565927"/>
    </source>
</evidence>
<dbReference type="EMBL" id="JBGFTU010000035">
    <property type="protein sequence ID" value="MEZ0166945.1"/>
    <property type="molecule type" value="Genomic_DNA"/>
</dbReference>
<proteinExistence type="predicted"/>
<comment type="caution">
    <text evidence="1">The sequence shown here is derived from an EMBL/GenBank/DDBJ whole genome shotgun (WGS) entry which is preliminary data.</text>
</comment>
<dbReference type="Proteomes" id="UP001565927">
    <property type="component" value="Unassembled WGS sequence"/>
</dbReference>
<evidence type="ECO:0008006" key="3">
    <source>
        <dbReference type="Google" id="ProtNLM"/>
    </source>
</evidence>
<reference evidence="1 2" key="1">
    <citation type="submission" date="2024-07" db="EMBL/GenBank/DDBJ databases">
        <authorList>
            <person name="Thanompreechachai J."/>
            <person name="Duangmal K."/>
        </authorList>
    </citation>
    <scope>NUCLEOTIDE SEQUENCE [LARGE SCALE GENOMIC DNA]</scope>
    <source>
        <strain evidence="1 2">LSe6-4</strain>
    </source>
</reference>
<protein>
    <recommendedName>
        <fullName evidence="3">MarR family transcriptional regulator</fullName>
    </recommendedName>
</protein>
<accession>A0ABV4H5T4</accession>
<evidence type="ECO:0000313" key="1">
    <source>
        <dbReference type="EMBL" id="MEZ0166945.1"/>
    </source>
</evidence>
<sequence>MSYEAPGWRAQFGIAIPGPTSLGALELRLVAIPDEEGNYLAVEETDGITTEVVRSLPLAEVRGEFGRLGLDWLRREYDLAAVLGRVETPEQWARFAMIYVNVALGTRNPLQFLAGESGISRNTLSARVRRCREMGLLTRPNGKSLGSLTKDARRLLGHSAETTTDQGGE</sequence>
<name>A0ABV4H5T4_9ACTN</name>